<dbReference type="RefSeq" id="WP_094837147.1">
    <property type="nucleotide sequence ID" value="NZ_NEVQ01000003.1"/>
</dbReference>
<dbReference type="EMBL" id="NEVQ01000003">
    <property type="protein sequence ID" value="OZI64615.1"/>
    <property type="molecule type" value="Genomic_DNA"/>
</dbReference>
<dbReference type="Gene3D" id="2.40.10.270">
    <property type="entry name" value="Bacteriophage SPP1 head-tail adaptor protein"/>
    <property type="match status" value="1"/>
</dbReference>
<reference evidence="1 2" key="1">
    <citation type="submission" date="2017-05" db="EMBL/GenBank/DDBJ databases">
        <title>Complete and WGS of Bordetella genogroups.</title>
        <authorList>
            <person name="Spilker T."/>
            <person name="LiPuma J."/>
        </authorList>
    </citation>
    <scope>NUCLEOTIDE SEQUENCE [LARGE SCALE GENOMIC DNA]</scope>
    <source>
        <strain evidence="1 2">AU9919</strain>
    </source>
</reference>
<evidence type="ECO:0000313" key="2">
    <source>
        <dbReference type="Proteomes" id="UP000216885"/>
    </source>
</evidence>
<accession>A0A261USH9</accession>
<dbReference type="AlphaFoldDB" id="A0A261USH9"/>
<dbReference type="Proteomes" id="UP000216885">
    <property type="component" value="Unassembled WGS sequence"/>
</dbReference>
<protein>
    <submittedName>
        <fullName evidence="1">Phage head-tail adapter protein</fullName>
    </submittedName>
</protein>
<dbReference type="Pfam" id="PF05521">
    <property type="entry name" value="Phage_HCP"/>
    <property type="match status" value="1"/>
</dbReference>
<dbReference type="InterPro" id="IPR008767">
    <property type="entry name" value="Phage_SPP1_head-tail_adaptor"/>
</dbReference>
<organism evidence="1 2">
    <name type="scientific">Bordetella genomosp. 4</name>
    <dbReference type="NCBI Taxonomy" id="463044"/>
    <lineage>
        <taxon>Bacteria</taxon>
        <taxon>Pseudomonadati</taxon>
        <taxon>Pseudomonadota</taxon>
        <taxon>Betaproteobacteria</taxon>
        <taxon>Burkholderiales</taxon>
        <taxon>Alcaligenaceae</taxon>
        <taxon>Bordetella</taxon>
    </lineage>
</organism>
<gene>
    <name evidence="1" type="ORF">CAL20_02890</name>
</gene>
<name>A0A261USH9_9BORD</name>
<proteinExistence type="predicted"/>
<evidence type="ECO:0000313" key="1">
    <source>
        <dbReference type="EMBL" id="OZI64615.1"/>
    </source>
</evidence>
<keyword evidence="2" id="KW-1185">Reference proteome</keyword>
<comment type="caution">
    <text evidence="1">The sequence shown here is derived from an EMBL/GenBank/DDBJ whole genome shotgun (WGS) entry which is preliminary data.</text>
</comment>
<sequence length="120" mass="13923">MLSYRLRHRITFERPVHIKNEESGSVRTVWEVVIVGGVQMVDVPAEVLTGAGRELIAADARQAQTTARINLRWFPVDRLELAKWRILWDDRQLGIVSAETDITARREWRLRCEDGVRDKT</sequence>
<dbReference type="InterPro" id="IPR038666">
    <property type="entry name" value="SSP1_head-tail_sf"/>
</dbReference>